<evidence type="ECO:0000313" key="1">
    <source>
        <dbReference type="EMBL" id="GAU90394.1"/>
    </source>
</evidence>
<reference evidence="1 2" key="1">
    <citation type="journal article" date="2016" name="Nat. Commun.">
        <title>Extremotolerant tardigrade genome and improved radiotolerance of human cultured cells by tardigrade-unique protein.</title>
        <authorList>
            <person name="Hashimoto T."/>
            <person name="Horikawa D.D."/>
            <person name="Saito Y."/>
            <person name="Kuwahara H."/>
            <person name="Kozuka-Hata H."/>
            <person name="Shin-I T."/>
            <person name="Minakuchi Y."/>
            <person name="Ohishi K."/>
            <person name="Motoyama A."/>
            <person name="Aizu T."/>
            <person name="Enomoto A."/>
            <person name="Kondo K."/>
            <person name="Tanaka S."/>
            <person name="Hara Y."/>
            <person name="Koshikawa S."/>
            <person name="Sagara H."/>
            <person name="Miura T."/>
            <person name="Yokobori S."/>
            <person name="Miyagawa K."/>
            <person name="Suzuki Y."/>
            <person name="Kubo T."/>
            <person name="Oyama M."/>
            <person name="Kohara Y."/>
            <person name="Fujiyama A."/>
            <person name="Arakawa K."/>
            <person name="Katayama T."/>
            <person name="Toyoda A."/>
            <person name="Kunieda T."/>
        </authorList>
    </citation>
    <scope>NUCLEOTIDE SEQUENCE [LARGE SCALE GENOMIC DNA]</scope>
    <source>
        <strain evidence="1 2">YOKOZUNA-1</strain>
    </source>
</reference>
<proteinExistence type="predicted"/>
<keyword evidence="2" id="KW-1185">Reference proteome</keyword>
<organism evidence="1 2">
    <name type="scientific">Ramazzottius varieornatus</name>
    <name type="common">Water bear</name>
    <name type="synonym">Tardigrade</name>
    <dbReference type="NCBI Taxonomy" id="947166"/>
    <lineage>
        <taxon>Eukaryota</taxon>
        <taxon>Metazoa</taxon>
        <taxon>Ecdysozoa</taxon>
        <taxon>Tardigrada</taxon>
        <taxon>Eutardigrada</taxon>
        <taxon>Parachela</taxon>
        <taxon>Hypsibioidea</taxon>
        <taxon>Ramazzottiidae</taxon>
        <taxon>Ramazzottius</taxon>
    </lineage>
</organism>
<dbReference type="InterPro" id="IPR036375">
    <property type="entry name" value="Hemopexin-like_dom_sf"/>
</dbReference>
<accession>A0A1D1UL18</accession>
<dbReference type="EMBL" id="BDGG01000001">
    <property type="protein sequence ID" value="GAU90394.1"/>
    <property type="molecule type" value="Genomic_DNA"/>
</dbReference>
<comment type="caution">
    <text evidence="1">The sequence shown here is derived from an EMBL/GenBank/DDBJ whole genome shotgun (WGS) entry which is preliminary data.</text>
</comment>
<dbReference type="SUPFAM" id="SSF50923">
    <property type="entry name" value="Hemopexin-like domain"/>
    <property type="match status" value="1"/>
</dbReference>
<protein>
    <submittedName>
        <fullName evidence="1">Uncharacterized protein</fullName>
    </submittedName>
</protein>
<evidence type="ECO:0000313" key="2">
    <source>
        <dbReference type="Proteomes" id="UP000186922"/>
    </source>
</evidence>
<sequence length="318" mass="33771">MIAPYSGSYADQLFFEGQAPPMPSAPFERQVPVPPPPLGATQPPIPSPASINSVLQALLPLLGKPTPKAPLSSFGGGSEEGGHGSNLLLPFLLSSLGGGGGGAGGGLVSEYAPGLARSFAAIPYSVPSFLLRSGKGHSQKRMLAQRAVSDHGSQIALLKCSPIPRPKVCDDMPFDKILTIGDAILAIKGQNVYRFDTDGNPVDDQPFELDPALRGLLAAVSIKGSDYLFQGDRYHKYRNGLKPGLSTIEFRRIKSGFPGLMSPIDGVFQLNNHTFIAVSAFYPDEKLPVKPSDEVRSLNEISGAPPTVDSVFFMNNRT</sequence>
<gene>
    <name evidence="1" type="primary">RvY_02814-1</name>
    <name evidence="1" type="synonym">RvY_02814.1</name>
    <name evidence="1" type="ORF">RvY_02814</name>
</gene>
<dbReference type="AlphaFoldDB" id="A0A1D1UL18"/>
<name>A0A1D1UL18_RAMVA</name>
<dbReference type="Proteomes" id="UP000186922">
    <property type="component" value="Unassembled WGS sequence"/>
</dbReference>
<dbReference type="Gene3D" id="2.110.10.10">
    <property type="entry name" value="Hemopexin-like domain"/>
    <property type="match status" value="1"/>
</dbReference>